<organism evidence="9 10">
    <name type="scientific">Penaeus vannamei</name>
    <name type="common">Whiteleg shrimp</name>
    <name type="synonym">Litopenaeus vannamei</name>
    <dbReference type="NCBI Taxonomy" id="6689"/>
    <lineage>
        <taxon>Eukaryota</taxon>
        <taxon>Metazoa</taxon>
        <taxon>Ecdysozoa</taxon>
        <taxon>Arthropoda</taxon>
        <taxon>Crustacea</taxon>
        <taxon>Multicrustacea</taxon>
        <taxon>Malacostraca</taxon>
        <taxon>Eumalacostraca</taxon>
        <taxon>Eucarida</taxon>
        <taxon>Decapoda</taxon>
        <taxon>Dendrobranchiata</taxon>
        <taxon>Penaeoidea</taxon>
        <taxon>Penaeidae</taxon>
        <taxon>Penaeus</taxon>
    </lineage>
</organism>
<dbReference type="InterPro" id="IPR033906">
    <property type="entry name" value="Lipase_N"/>
</dbReference>
<evidence type="ECO:0000256" key="3">
    <source>
        <dbReference type="ARBA" id="ARBA00022525"/>
    </source>
</evidence>
<dbReference type="SUPFAM" id="SSF53474">
    <property type="entry name" value="alpha/beta-Hydrolases"/>
    <property type="match status" value="1"/>
</dbReference>
<comment type="similarity">
    <text evidence="2 6">Belongs to the AB hydrolase superfamily. Lipase family.</text>
</comment>
<dbReference type="PANTHER" id="PTHR11610:SF178">
    <property type="entry name" value="LIPASE MEMBER H-A-LIKE PROTEIN"/>
    <property type="match status" value="1"/>
</dbReference>
<dbReference type="GO" id="GO:0046872">
    <property type="term" value="F:metal ion binding"/>
    <property type="evidence" value="ECO:0007669"/>
    <property type="project" value="UniProtKB-KW"/>
</dbReference>
<feature type="signal peptide" evidence="7">
    <location>
        <begin position="1"/>
        <end position="19"/>
    </location>
</feature>
<evidence type="ECO:0000256" key="1">
    <source>
        <dbReference type="ARBA" id="ARBA00004613"/>
    </source>
</evidence>
<dbReference type="GO" id="GO:0005615">
    <property type="term" value="C:extracellular space"/>
    <property type="evidence" value="ECO:0007669"/>
    <property type="project" value="TreeGrafter"/>
</dbReference>
<dbReference type="GO" id="GO:0016298">
    <property type="term" value="F:lipase activity"/>
    <property type="evidence" value="ECO:0007669"/>
    <property type="project" value="InterPro"/>
</dbReference>
<dbReference type="CDD" id="cd00707">
    <property type="entry name" value="Pancreat_lipase_like"/>
    <property type="match status" value="1"/>
</dbReference>
<dbReference type="PRINTS" id="PR00821">
    <property type="entry name" value="TAGLIPASE"/>
</dbReference>
<evidence type="ECO:0000256" key="6">
    <source>
        <dbReference type="RuleBase" id="RU004262"/>
    </source>
</evidence>
<evidence type="ECO:0000256" key="7">
    <source>
        <dbReference type="SAM" id="SignalP"/>
    </source>
</evidence>
<feature type="binding site" evidence="5">
    <location>
        <position position="188"/>
    </location>
    <ligand>
        <name>Ca(2+)</name>
        <dbReference type="ChEBI" id="CHEBI:29108"/>
    </ligand>
</feature>
<dbReference type="PIRSF" id="PIRSF000865">
    <property type="entry name" value="Lipoprotein_lipase_LIPH"/>
    <property type="match status" value="1"/>
</dbReference>
<dbReference type="EMBL" id="QCYY01002084">
    <property type="protein sequence ID" value="ROT72990.1"/>
    <property type="molecule type" value="Genomic_DNA"/>
</dbReference>
<dbReference type="Gene3D" id="3.40.50.1820">
    <property type="entry name" value="alpha/beta hydrolase"/>
    <property type="match status" value="1"/>
</dbReference>
<feature type="active site" description="Nucleophile" evidence="4">
    <location>
        <position position="146"/>
    </location>
</feature>
<dbReference type="InterPro" id="IPR013818">
    <property type="entry name" value="Lipase"/>
</dbReference>
<evidence type="ECO:0000256" key="4">
    <source>
        <dbReference type="PIRSR" id="PIRSR000865-1"/>
    </source>
</evidence>
<comment type="caution">
    <text evidence="9">The sequence shown here is derived from an EMBL/GenBank/DDBJ whole genome shotgun (WGS) entry which is preliminary data.</text>
</comment>
<name>A0A3R7MCQ4_PENVA</name>
<proteinExistence type="inferred from homology"/>
<keyword evidence="7" id="KW-0732">Signal</keyword>
<evidence type="ECO:0000313" key="9">
    <source>
        <dbReference type="EMBL" id="ROT72990.1"/>
    </source>
</evidence>
<keyword evidence="5" id="KW-0106">Calcium</keyword>
<dbReference type="InterPro" id="IPR029058">
    <property type="entry name" value="AB_hydrolase_fold"/>
</dbReference>
<comment type="subcellular location">
    <subcellularLocation>
        <location evidence="1">Secreted</location>
    </subcellularLocation>
</comment>
<protein>
    <recommendedName>
        <fullName evidence="8">Lipase domain-containing protein</fullName>
    </recommendedName>
</protein>
<evidence type="ECO:0000256" key="2">
    <source>
        <dbReference type="ARBA" id="ARBA00010701"/>
    </source>
</evidence>
<evidence type="ECO:0000313" key="10">
    <source>
        <dbReference type="Proteomes" id="UP000283509"/>
    </source>
</evidence>
<dbReference type="InterPro" id="IPR000734">
    <property type="entry name" value="TAG_lipase"/>
</dbReference>
<feature type="active site" description="Charge relay system" evidence="4">
    <location>
        <position position="253"/>
    </location>
</feature>
<dbReference type="Pfam" id="PF00151">
    <property type="entry name" value="Lipase"/>
    <property type="match status" value="1"/>
</dbReference>
<keyword evidence="5" id="KW-0479">Metal-binding</keyword>
<dbReference type="GO" id="GO:0016042">
    <property type="term" value="P:lipid catabolic process"/>
    <property type="evidence" value="ECO:0007669"/>
    <property type="project" value="TreeGrafter"/>
</dbReference>
<keyword evidence="3" id="KW-0964">Secreted</keyword>
<feature type="chain" id="PRO_5018536269" description="Lipase domain-containing protein" evidence="7">
    <location>
        <begin position="20"/>
        <end position="437"/>
    </location>
</feature>
<reference evidence="9 10" key="2">
    <citation type="submission" date="2019-01" db="EMBL/GenBank/DDBJ databases">
        <title>The decoding of complex shrimp genome reveals the adaptation for benthos swimmer, frequently molting mechanism and breeding impact on genome.</title>
        <authorList>
            <person name="Sun Y."/>
            <person name="Gao Y."/>
            <person name="Yu Y."/>
        </authorList>
    </citation>
    <scope>NUCLEOTIDE SEQUENCE [LARGE SCALE GENOMIC DNA]</scope>
    <source>
        <tissue evidence="9">Muscle</tissue>
    </source>
</reference>
<reference evidence="9 10" key="1">
    <citation type="submission" date="2018-04" db="EMBL/GenBank/DDBJ databases">
        <authorList>
            <person name="Zhang X."/>
            <person name="Yuan J."/>
            <person name="Li F."/>
            <person name="Xiang J."/>
        </authorList>
    </citation>
    <scope>NUCLEOTIDE SEQUENCE [LARGE SCALE GENOMIC DNA]</scope>
    <source>
        <tissue evidence="9">Muscle</tissue>
    </source>
</reference>
<accession>A0A3R7MCQ4</accession>
<gene>
    <name evidence="9" type="ORF">C7M84_008600</name>
</gene>
<dbReference type="OrthoDB" id="199913at2759"/>
<feature type="active site" description="Nucleophile" evidence="4">
    <location>
        <position position="169"/>
    </location>
</feature>
<feature type="binding site" evidence="5">
    <location>
        <position position="183"/>
    </location>
    <ligand>
        <name>Ca(2+)</name>
        <dbReference type="ChEBI" id="CHEBI:29108"/>
    </ligand>
</feature>
<sequence>MASAVVCAVLVGLLHLSCASQSDPVPEDVSFTLFSRSNRNDGVDIHYTDTSLDPFFDGTRRTVAIAHGFQEDGYNSVWMNAVKDLVLDVIDANVIRVNFKTLAAAPRYDLAAADTSFIGKELASLLNDLKRRGGLSPSEVHLIGFSLGAQVMGVAGHNFKTVDRITGLDPAYPLFGEAPLQDRLDPSDASFVDVIHTNSGPLLTGHLSFLDPVGHVDFYPCGGHDQRGCPKLIDEVLENLADLTLDDIDACSHSRAPEYFIQSLSANDFLGFKCASYEDFERGDCLSVTNTLGWYVDRNNEGTFYMDTLTGAPFVALQATATLTVGSTEAHGDLFLRVKISGMEDNECQILNGWERERIQPGSVRTHIVPVPQNGGITSTQVELEYVVNDLWIGSNSYSIEIASVDVDTYGSHSCVVSSATLQNGVPRTFSPSAGSC</sequence>
<evidence type="ECO:0000259" key="8">
    <source>
        <dbReference type="Pfam" id="PF00151"/>
    </source>
</evidence>
<dbReference type="PANTHER" id="PTHR11610">
    <property type="entry name" value="LIPASE"/>
    <property type="match status" value="1"/>
</dbReference>
<feature type="binding site" evidence="5">
    <location>
        <position position="185"/>
    </location>
    <ligand>
        <name>Ca(2+)</name>
        <dbReference type="ChEBI" id="CHEBI:29108"/>
    </ligand>
</feature>
<keyword evidence="10" id="KW-1185">Reference proteome</keyword>
<dbReference type="AlphaFoldDB" id="A0A3R7MCQ4"/>
<evidence type="ECO:0000256" key="5">
    <source>
        <dbReference type="PIRSR" id="PIRSR000865-2"/>
    </source>
</evidence>
<dbReference type="InterPro" id="IPR016272">
    <property type="entry name" value="Lipase_LIPH"/>
</dbReference>
<feature type="domain" description="Lipase" evidence="8">
    <location>
        <begin position="23"/>
        <end position="314"/>
    </location>
</feature>
<dbReference type="Proteomes" id="UP000283509">
    <property type="component" value="Unassembled WGS sequence"/>
</dbReference>
<dbReference type="GO" id="GO:0052689">
    <property type="term" value="F:carboxylic ester hydrolase activity"/>
    <property type="evidence" value="ECO:0007669"/>
    <property type="project" value="InterPro"/>
</dbReference>